<dbReference type="PANTHER" id="PTHR43033">
    <property type="entry name" value="TRNA(ILE)-LYSIDINE SYNTHASE-RELATED"/>
    <property type="match status" value="1"/>
</dbReference>
<keyword evidence="6 8" id="KW-0067">ATP-binding</keyword>
<dbReference type="NCBIfam" id="TIGR02432">
    <property type="entry name" value="lysidine_TilS_N"/>
    <property type="match status" value="1"/>
</dbReference>
<dbReference type="GO" id="GO:0032267">
    <property type="term" value="F:tRNA(Ile)-lysidine synthase activity"/>
    <property type="evidence" value="ECO:0007669"/>
    <property type="project" value="UniProtKB-EC"/>
</dbReference>
<comment type="domain">
    <text evidence="8">The N-terminal region contains the highly conserved SGGXDS motif, predicted to be a P-loop motif involved in ATP binding.</text>
</comment>
<dbReference type="InterPro" id="IPR012795">
    <property type="entry name" value="tRNA_Ile_lys_synt_N"/>
</dbReference>
<organism evidence="10 11">
    <name type="scientific">Niabella yanshanensis</name>
    <dbReference type="NCBI Taxonomy" id="577386"/>
    <lineage>
        <taxon>Bacteria</taxon>
        <taxon>Pseudomonadati</taxon>
        <taxon>Bacteroidota</taxon>
        <taxon>Chitinophagia</taxon>
        <taxon>Chitinophagales</taxon>
        <taxon>Chitinophagaceae</taxon>
        <taxon>Niabella</taxon>
    </lineage>
</organism>
<dbReference type="InterPro" id="IPR014729">
    <property type="entry name" value="Rossmann-like_a/b/a_fold"/>
</dbReference>
<gene>
    <name evidence="8 10" type="primary">tilS</name>
    <name evidence="10" type="ORF">U0035_05395</name>
</gene>
<dbReference type="Pfam" id="PF01171">
    <property type="entry name" value="ATP_bind_3"/>
    <property type="match status" value="1"/>
</dbReference>
<reference evidence="10 11" key="1">
    <citation type="submission" date="2023-12" db="EMBL/GenBank/DDBJ databases">
        <title>Genome sequencing and assembly of bacterial species from a model synthetic community.</title>
        <authorList>
            <person name="Hogle S.L."/>
        </authorList>
    </citation>
    <scope>NUCLEOTIDE SEQUENCE [LARGE SCALE GENOMIC DNA]</scope>
    <source>
        <strain evidence="10 11">HAMBI_3031</strain>
    </source>
</reference>
<sequence>MQENKASRNLNDRFTAFISRHHLFTQKHRLLVAVSGGVDSVVLCHLCKEAGFDFGIAHCNFTLRGEDSNRDEAFVREWSKQLNVPFHVVKFATQQYSEEQKLSTQVAARNLRYQWFEQVCVEHEYDFILTAHHADDNIETVLMNFFRGTGINGLTGIQPVHQQVRRPLLFAKRHELESYLKWHGLSFVQDESNLHDDYTRNYFRNTVLPLVAKTYPEVQDNLLDNIGRFNDVAILYRQEIKRLSKKLLITRGEQIHLPVLLLQKTPAMKTVLLELIKPYGFKATQLNEVIQLLGSESGRYTLAPSHRILKDRKHLIISPLENVADTAVVIEKGTGTWEFAKGAITLTKTSVATPGKEVHVALLDEALIQYPLLLRPWRAGDYFYPLGMKGKKKLAKFFVDQKLSLADKEKVWVLEMNRKIVWVVGYRIDDRFKMTDKTKSVLKIEWRSQSKKPMD</sequence>
<comment type="similarity">
    <text evidence="8">Belongs to the tRNA(Ile)-lysidine synthase family.</text>
</comment>
<dbReference type="EMBL" id="CP139960">
    <property type="protein sequence ID" value="WQD39580.1"/>
    <property type="molecule type" value="Genomic_DNA"/>
</dbReference>
<evidence type="ECO:0000256" key="4">
    <source>
        <dbReference type="ARBA" id="ARBA00022694"/>
    </source>
</evidence>
<dbReference type="InterPro" id="IPR012094">
    <property type="entry name" value="tRNA_Ile_lys_synt"/>
</dbReference>
<dbReference type="CDD" id="cd01992">
    <property type="entry name" value="TilS_N"/>
    <property type="match status" value="1"/>
</dbReference>
<dbReference type="NCBIfam" id="TIGR02433">
    <property type="entry name" value="lysidine_TilS_C"/>
    <property type="match status" value="1"/>
</dbReference>
<keyword evidence="4 8" id="KW-0819">tRNA processing</keyword>
<dbReference type="SUPFAM" id="SSF52402">
    <property type="entry name" value="Adenine nucleotide alpha hydrolases-like"/>
    <property type="match status" value="1"/>
</dbReference>
<dbReference type="InterPro" id="IPR012796">
    <property type="entry name" value="Lysidine-tRNA-synth_C"/>
</dbReference>
<keyword evidence="2 8" id="KW-0963">Cytoplasm</keyword>
<evidence type="ECO:0000313" key="11">
    <source>
        <dbReference type="Proteomes" id="UP001325680"/>
    </source>
</evidence>
<evidence type="ECO:0000256" key="5">
    <source>
        <dbReference type="ARBA" id="ARBA00022741"/>
    </source>
</evidence>
<comment type="function">
    <text evidence="8">Ligates lysine onto the cytidine present at position 34 of the AUA codon-specific tRNA(Ile) that contains the anticodon CAU, in an ATP-dependent manner. Cytidine is converted to lysidine, thus changing the amino acid specificity of the tRNA from methionine to isoleucine.</text>
</comment>
<evidence type="ECO:0000259" key="9">
    <source>
        <dbReference type="SMART" id="SM00977"/>
    </source>
</evidence>
<keyword evidence="5 8" id="KW-0547">Nucleotide-binding</keyword>
<dbReference type="RefSeq" id="WP_114789012.1">
    <property type="nucleotide sequence ID" value="NZ_CP139960.1"/>
</dbReference>
<evidence type="ECO:0000313" key="10">
    <source>
        <dbReference type="EMBL" id="WQD39580.1"/>
    </source>
</evidence>
<accession>A0ABZ0WBY5</accession>
<evidence type="ECO:0000256" key="7">
    <source>
        <dbReference type="ARBA" id="ARBA00048539"/>
    </source>
</evidence>
<keyword evidence="3 8" id="KW-0436">Ligase</keyword>
<evidence type="ECO:0000256" key="3">
    <source>
        <dbReference type="ARBA" id="ARBA00022598"/>
    </source>
</evidence>
<evidence type="ECO:0000256" key="6">
    <source>
        <dbReference type="ARBA" id="ARBA00022840"/>
    </source>
</evidence>
<dbReference type="HAMAP" id="MF_01161">
    <property type="entry name" value="tRNA_Ile_lys_synt"/>
    <property type="match status" value="1"/>
</dbReference>
<evidence type="ECO:0000256" key="8">
    <source>
        <dbReference type="HAMAP-Rule" id="MF_01161"/>
    </source>
</evidence>
<name>A0ABZ0WBY5_9BACT</name>
<comment type="catalytic activity">
    <reaction evidence="7 8">
        <text>cytidine(34) in tRNA(Ile2) + L-lysine + ATP = lysidine(34) in tRNA(Ile2) + AMP + diphosphate + H(+)</text>
        <dbReference type="Rhea" id="RHEA:43744"/>
        <dbReference type="Rhea" id="RHEA-COMP:10625"/>
        <dbReference type="Rhea" id="RHEA-COMP:10670"/>
        <dbReference type="ChEBI" id="CHEBI:15378"/>
        <dbReference type="ChEBI" id="CHEBI:30616"/>
        <dbReference type="ChEBI" id="CHEBI:32551"/>
        <dbReference type="ChEBI" id="CHEBI:33019"/>
        <dbReference type="ChEBI" id="CHEBI:82748"/>
        <dbReference type="ChEBI" id="CHEBI:83665"/>
        <dbReference type="ChEBI" id="CHEBI:456215"/>
        <dbReference type="EC" id="6.3.4.19"/>
    </reaction>
</comment>
<protein>
    <recommendedName>
        <fullName evidence="8">tRNA(Ile)-lysidine synthase</fullName>
        <ecNumber evidence="8">6.3.4.19</ecNumber>
    </recommendedName>
    <alternativeName>
        <fullName evidence="8">tRNA(Ile)-2-lysyl-cytidine synthase</fullName>
    </alternativeName>
    <alternativeName>
        <fullName evidence="8">tRNA(Ile)-lysidine synthetase</fullName>
    </alternativeName>
</protein>
<dbReference type="Pfam" id="PF11734">
    <property type="entry name" value="TilS_C"/>
    <property type="match status" value="1"/>
</dbReference>
<dbReference type="Gene3D" id="3.40.50.620">
    <property type="entry name" value="HUPs"/>
    <property type="match status" value="1"/>
</dbReference>
<dbReference type="PANTHER" id="PTHR43033:SF1">
    <property type="entry name" value="TRNA(ILE)-LYSIDINE SYNTHASE-RELATED"/>
    <property type="match status" value="1"/>
</dbReference>
<dbReference type="Proteomes" id="UP001325680">
    <property type="component" value="Chromosome"/>
</dbReference>
<dbReference type="InterPro" id="IPR011063">
    <property type="entry name" value="TilS/TtcA_N"/>
</dbReference>
<evidence type="ECO:0000256" key="2">
    <source>
        <dbReference type="ARBA" id="ARBA00022490"/>
    </source>
</evidence>
<dbReference type="SUPFAM" id="SSF56037">
    <property type="entry name" value="PheT/TilS domain"/>
    <property type="match status" value="1"/>
</dbReference>
<evidence type="ECO:0000256" key="1">
    <source>
        <dbReference type="ARBA" id="ARBA00004496"/>
    </source>
</evidence>
<dbReference type="EC" id="6.3.4.19" evidence="8"/>
<dbReference type="SMART" id="SM00977">
    <property type="entry name" value="TilS_C"/>
    <property type="match status" value="1"/>
</dbReference>
<keyword evidence="11" id="KW-1185">Reference proteome</keyword>
<comment type="subcellular location">
    <subcellularLocation>
        <location evidence="1 8">Cytoplasm</location>
    </subcellularLocation>
</comment>
<proteinExistence type="inferred from homology"/>
<feature type="domain" description="Lysidine-tRNA(Ile) synthetase C-terminal" evidence="9">
    <location>
        <begin position="372"/>
        <end position="444"/>
    </location>
</feature>
<feature type="binding site" evidence="8">
    <location>
        <begin position="35"/>
        <end position="40"/>
    </location>
    <ligand>
        <name>ATP</name>
        <dbReference type="ChEBI" id="CHEBI:30616"/>
    </ligand>
</feature>